<name>A0AAE1AV25_9GAST</name>
<proteinExistence type="predicted"/>
<protein>
    <submittedName>
        <fullName evidence="1">Uncharacterized protein</fullName>
    </submittedName>
</protein>
<accession>A0AAE1AV25</accession>
<comment type="caution">
    <text evidence="1">The sequence shown here is derived from an EMBL/GenBank/DDBJ whole genome shotgun (WGS) entry which is preliminary data.</text>
</comment>
<dbReference type="Proteomes" id="UP001283361">
    <property type="component" value="Unassembled WGS sequence"/>
</dbReference>
<dbReference type="EMBL" id="JAWDGP010001131">
    <property type="protein sequence ID" value="KAK3794239.1"/>
    <property type="molecule type" value="Genomic_DNA"/>
</dbReference>
<evidence type="ECO:0000313" key="1">
    <source>
        <dbReference type="EMBL" id="KAK3794239.1"/>
    </source>
</evidence>
<reference evidence="1" key="1">
    <citation type="journal article" date="2023" name="G3 (Bethesda)">
        <title>A reference genome for the long-term kleptoplast-retaining sea slug Elysia crispata morphotype clarki.</title>
        <authorList>
            <person name="Eastman K.E."/>
            <person name="Pendleton A.L."/>
            <person name="Shaikh M.A."/>
            <person name="Suttiyut T."/>
            <person name="Ogas R."/>
            <person name="Tomko P."/>
            <person name="Gavelis G."/>
            <person name="Widhalm J.R."/>
            <person name="Wisecaver J.H."/>
        </authorList>
    </citation>
    <scope>NUCLEOTIDE SEQUENCE</scope>
    <source>
        <strain evidence="1">ECLA1</strain>
    </source>
</reference>
<gene>
    <name evidence="1" type="ORF">RRG08_039020</name>
</gene>
<keyword evidence="2" id="KW-1185">Reference proteome</keyword>
<organism evidence="1 2">
    <name type="scientific">Elysia crispata</name>
    <name type="common">lettuce slug</name>
    <dbReference type="NCBI Taxonomy" id="231223"/>
    <lineage>
        <taxon>Eukaryota</taxon>
        <taxon>Metazoa</taxon>
        <taxon>Spiralia</taxon>
        <taxon>Lophotrochozoa</taxon>
        <taxon>Mollusca</taxon>
        <taxon>Gastropoda</taxon>
        <taxon>Heterobranchia</taxon>
        <taxon>Euthyneura</taxon>
        <taxon>Panpulmonata</taxon>
        <taxon>Sacoglossa</taxon>
        <taxon>Placobranchoidea</taxon>
        <taxon>Plakobranchidae</taxon>
        <taxon>Elysia</taxon>
    </lineage>
</organism>
<sequence length="133" mass="15020">MGNQTAKETKREVKEEPLKTESEAYNLQVFVYLTGNPDEVPYKANFGLVNKIEEEIQHLIEQNNLDLRAEECQLVMIKSGEKPQFLDRDKDVETYRNDLTPASTIVKLQSFTIPHGAQGAANLDSLNVNVKPS</sequence>
<evidence type="ECO:0000313" key="2">
    <source>
        <dbReference type="Proteomes" id="UP001283361"/>
    </source>
</evidence>
<dbReference type="AlphaFoldDB" id="A0AAE1AV25"/>